<dbReference type="InterPro" id="IPR001091">
    <property type="entry name" value="RM_Methyltransferase"/>
</dbReference>
<dbReference type="PANTHER" id="PTHR13370">
    <property type="entry name" value="RNA METHYLASE-RELATED"/>
    <property type="match status" value="1"/>
</dbReference>
<feature type="domain" description="DNA methylase N-4/N-6" evidence="5">
    <location>
        <begin position="21"/>
        <end position="201"/>
    </location>
</feature>
<dbReference type="SUPFAM" id="SSF53335">
    <property type="entry name" value="S-adenosyl-L-methionine-dependent methyltransferases"/>
    <property type="match status" value="1"/>
</dbReference>
<accession>A0AAW5MBQ8</accession>
<dbReference type="EC" id="2.1.1.-" evidence="4"/>
<dbReference type="Proteomes" id="UP001204061">
    <property type="component" value="Unassembled WGS sequence"/>
</dbReference>
<dbReference type="InterPro" id="IPR029063">
    <property type="entry name" value="SAM-dependent_MTases_sf"/>
</dbReference>
<dbReference type="RefSeq" id="WP_223952194.1">
    <property type="nucleotide sequence ID" value="NZ_JANLFC010000078.1"/>
</dbReference>
<comment type="caution">
    <text evidence="6">The sequence shown here is derived from an EMBL/GenBank/DDBJ whole genome shotgun (WGS) entry which is preliminary data.</text>
</comment>
<protein>
    <recommendedName>
        <fullName evidence="4">Methyltransferase</fullName>
        <ecNumber evidence="4">2.1.1.-</ecNumber>
    </recommendedName>
</protein>
<evidence type="ECO:0000256" key="3">
    <source>
        <dbReference type="ARBA" id="ARBA00022679"/>
    </source>
</evidence>
<dbReference type="GO" id="GO:0008170">
    <property type="term" value="F:N-methyltransferase activity"/>
    <property type="evidence" value="ECO:0007669"/>
    <property type="project" value="InterPro"/>
</dbReference>
<keyword evidence="2 6" id="KW-0489">Methyltransferase</keyword>
<reference evidence="6" key="1">
    <citation type="submission" date="2022-08" db="EMBL/GenBank/DDBJ databases">
        <title>A global survey of hypervirulent Aeromonas hydrophila identified this emerging pathogen in farmed fish in the lower Mekong River basin.</title>
        <authorList>
            <person name="Xu T."/>
            <person name="Rasmussen-Ivey C.R."/>
            <person name="Moen F.S."/>
            <person name="Fernandez Bravo A."/>
            <person name="Lamy B."/>
            <person name="Beaz-Hidalgo R."/>
            <person name="Khan C.D."/>
            <person name="Castro Escarpulli G."/>
            <person name="Yasin I.S.M."/>
            <person name="Figueras M.J."/>
            <person name="Azzam Sayuti M."/>
            <person name="Karim M.M."/>
            <person name="Alam K.M."/>
            <person name="Le T.T.T."/>
            <person name="Thao N.H.P."/>
            <person name="Addo S."/>
            <person name="Duodu S."/>
            <person name="Ali S."/>
            <person name="Mey S."/>
            <person name="Somony T."/>
            <person name="Liles M.R."/>
        </authorList>
    </citation>
    <scope>NUCLEOTIDE SEQUENCE</scope>
    <source>
        <strain evidence="6">0.14</strain>
    </source>
</reference>
<dbReference type="NCBIfam" id="NF010253">
    <property type="entry name" value="PRK13699.1"/>
    <property type="match status" value="1"/>
</dbReference>
<dbReference type="AlphaFoldDB" id="A0AAW5MBQ8"/>
<dbReference type="GO" id="GO:0003677">
    <property type="term" value="F:DNA binding"/>
    <property type="evidence" value="ECO:0007669"/>
    <property type="project" value="InterPro"/>
</dbReference>
<evidence type="ECO:0000313" key="6">
    <source>
        <dbReference type="EMBL" id="MCR4450684.1"/>
    </source>
</evidence>
<proteinExistence type="inferred from homology"/>
<dbReference type="PROSITE" id="PS00092">
    <property type="entry name" value="N6_MTASE"/>
    <property type="match status" value="1"/>
</dbReference>
<evidence type="ECO:0000259" key="5">
    <source>
        <dbReference type="Pfam" id="PF01555"/>
    </source>
</evidence>
<keyword evidence="3" id="KW-0808">Transferase</keyword>
<sequence>MSRMVLGDSVEVMRKMPNGVIDFILTDPPYLVGFKDRNGREIANDTNDEWLAPASKEMFRVLKPNSLAVSFYGWNRVDKFVNAWKSAGFRIVGHLVFAKPYSSKATFVGYRHECAYLLAKGRPPLPDAPISDVLEWEYSGNRHHPTEKPVSILEPLIEAFTKPGDIVLDPFAGSGSTCVAAARLGRRFIGVELLPQYHKEAIARLEPFSKRQAA</sequence>
<evidence type="ECO:0000256" key="2">
    <source>
        <dbReference type="ARBA" id="ARBA00022603"/>
    </source>
</evidence>
<dbReference type="GO" id="GO:0032259">
    <property type="term" value="P:methylation"/>
    <property type="evidence" value="ECO:0007669"/>
    <property type="project" value="UniProtKB-KW"/>
</dbReference>
<evidence type="ECO:0000256" key="1">
    <source>
        <dbReference type="ARBA" id="ARBA00006594"/>
    </source>
</evidence>
<dbReference type="InterPro" id="IPR002941">
    <property type="entry name" value="DNA_methylase_N4/N6"/>
</dbReference>
<evidence type="ECO:0000256" key="4">
    <source>
        <dbReference type="RuleBase" id="RU362026"/>
    </source>
</evidence>
<dbReference type="EMBL" id="JANLFC010000078">
    <property type="protein sequence ID" value="MCR4450684.1"/>
    <property type="molecule type" value="Genomic_DNA"/>
</dbReference>
<organism evidence="6 7">
    <name type="scientific">Aeromonas veronii</name>
    <dbReference type="NCBI Taxonomy" id="654"/>
    <lineage>
        <taxon>Bacteria</taxon>
        <taxon>Pseudomonadati</taxon>
        <taxon>Pseudomonadota</taxon>
        <taxon>Gammaproteobacteria</taxon>
        <taxon>Aeromonadales</taxon>
        <taxon>Aeromonadaceae</taxon>
        <taxon>Aeromonas</taxon>
    </lineage>
</organism>
<dbReference type="GO" id="GO:0009007">
    <property type="term" value="F:site-specific DNA-methyltransferase (adenine-specific) activity"/>
    <property type="evidence" value="ECO:0007669"/>
    <property type="project" value="TreeGrafter"/>
</dbReference>
<dbReference type="GO" id="GO:0005737">
    <property type="term" value="C:cytoplasm"/>
    <property type="evidence" value="ECO:0007669"/>
    <property type="project" value="TreeGrafter"/>
</dbReference>
<name>A0AAW5MBQ8_AERVE</name>
<comment type="similarity">
    <text evidence="1 4">Belongs to the N(4)/N(6)-methyltransferase family.</text>
</comment>
<dbReference type="Pfam" id="PF01555">
    <property type="entry name" value="N6_N4_Mtase"/>
    <property type="match status" value="1"/>
</dbReference>
<dbReference type="PANTHER" id="PTHR13370:SF3">
    <property type="entry name" value="TRNA (GUANINE(10)-N2)-METHYLTRANSFERASE HOMOLOG"/>
    <property type="match status" value="1"/>
</dbReference>
<dbReference type="InterPro" id="IPR002052">
    <property type="entry name" value="DNA_methylase_N6_adenine_CS"/>
</dbReference>
<gene>
    <name evidence="6" type="ORF">NS965_20075</name>
</gene>
<dbReference type="PRINTS" id="PR00508">
    <property type="entry name" value="S21N4MTFRASE"/>
</dbReference>
<dbReference type="Gene3D" id="3.40.50.150">
    <property type="entry name" value="Vaccinia Virus protein VP39"/>
    <property type="match status" value="1"/>
</dbReference>
<evidence type="ECO:0000313" key="7">
    <source>
        <dbReference type="Proteomes" id="UP001204061"/>
    </source>
</evidence>